<proteinExistence type="predicted"/>
<organism evidence="1">
    <name type="scientific">marine metagenome</name>
    <dbReference type="NCBI Taxonomy" id="408172"/>
    <lineage>
        <taxon>unclassified sequences</taxon>
        <taxon>metagenomes</taxon>
        <taxon>ecological metagenomes</taxon>
    </lineage>
</organism>
<feature type="non-terminal residue" evidence="1">
    <location>
        <position position="1"/>
    </location>
</feature>
<evidence type="ECO:0000313" key="1">
    <source>
        <dbReference type="EMBL" id="SVD74338.1"/>
    </source>
</evidence>
<reference evidence="1" key="1">
    <citation type="submission" date="2018-05" db="EMBL/GenBank/DDBJ databases">
        <authorList>
            <person name="Lanie J.A."/>
            <person name="Ng W.-L."/>
            <person name="Kazmierczak K.M."/>
            <person name="Andrzejewski T.M."/>
            <person name="Davidsen T.M."/>
            <person name="Wayne K.J."/>
            <person name="Tettelin H."/>
            <person name="Glass J.I."/>
            <person name="Rusch D."/>
            <person name="Podicherti R."/>
            <person name="Tsui H.-C.T."/>
            <person name="Winkler M.E."/>
        </authorList>
    </citation>
    <scope>NUCLEOTIDE SEQUENCE</scope>
</reference>
<accession>A0A382XVM9</accession>
<sequence length="147" mass="17099">RPGLFHSIKANSKQGVYALEFETPFKKNDLVRFKDDYGRQSKHYEGKKFTKKIKSNFMKFKKPKLGKKQKYNFKNLEISLEVRKNLKNLVNKDDMTTSAILDGKIVNKNGQNVISYGEIVKTSTLRILSDVFKIKKPLTILRVTKKK</sequence>
<dbReference type="AlphaFoldDB" id="A0A382XVM9"/>
<protein>
    <submittedName>
        <fullName evidence="1">Uncharacterized protein</fullName>
    </submittedName>
</protein>
<dbReference type="EMBL" id="UINC01170341">
    <property type="protein sequence ID" value="SVD74338.1"/>
    <property type="molecule type" value="Genomic_DNA"/>
</dbReference>
<name>A0A382XVM9_9ZZZZ</name>
<gene>
    <name evidence="1" type="ORF">METZ01_LOCUS427192</name>
</gene>